<reference evidence="3 4" key="1">
    <citation type="submission" date="2020-04" db="EMBL/GenBank/DDBJ databases">
        <title>Plant Genome Project.</title>
        <authorList>
            <person name="Zhang R.-G."/>
        </authorList>
    </citation>
    <scope>NUCLEOTIDE SEQUENCE [LARGE SCALE GENOMIC DNA]</scope>
    <source>
        <strain evidence="3">YNK0</strain>
        <tissue evidence="3">Leaf</tissue>
    </source>
</reference>
<comment type="caution">
    <text evidence="3">The sequence shown here is derived from an EMBL/GenBank/DDBJ whole genome shotgun (WGS) entry which is preliminary data.</text>
</comment>
<dbReference type="GO" id="GO:0080030">
    <property type="term" value="F:methyl indole-3-acetate esterase activity"/>
    <property type="evidence" value="ECO:0007669"/>
    <property type="project" value="TreeGrafter"/>
</dbReference>
<sequence length="273" mass="30592">MDPKMSREEMAEGKMNKHFILVHGACHGAWSWYKLKLLLESAGHRVTSLDLAASGINMKKLHEVLTISDYSQPLMETMASLPPKERVILVGHSLGGLNLAVAMDKFPEKIYAAVFVTAFMPDTAHRPSYVMDKYVEITPADAWLDTQFSQYGRPEKPATSMVFGPKFVSSKLYQLSSLQDATLGMMLIRPGSLFLEDLAEAEMFSKEGYGSVARVFVVCKEDAAITEEFQRWMIENDEGVKEVKEIEGADHMPMLSKPEELCRCLLDIGHSYS</sequence>
<dbReference type="InterPro" id="IPR000073">
    <property type="entry name" value="AB_hydrolase_1"/>
</dbReference>
<keyword evidence="4" id="KW-1185">Reference proteome</keyword>
<evidence type="ECO:0000259" key="2">
    <source>
        <dbReference type="Pfam" id="PF12697"/>
    </source>
</evidence>
<dbReference type="OrthoDB" id="408373at2759"/>
<dbReference type="Gene3D" id="3.40.50.1820">
    <property type="entry name" value="alpha/beta hydrolase"/>
    <property type="match status" value="1"/>
</dbReference>
<dbReference type="SUPFAM" id="SSF53474">
    <property type="entry name" value="alpha/beta-Hydrolases"/>
    <property type="match status" value="1"/>
</dbReference>
<dbReference type="GO" id="GO:0080031">
    <property type="term" value="F:methyl salicylate esterase activity"/>
    <property type="evidence" value="ECO:0007669"/>
    <property type="project" value="TreeGrafter"/>
</dbReference>
<gene>
    <name evidence="3" type="ORF">HHK36_030871</name>
</gene>
<dbReference type="GO" id="GO:0009694">
    <property type="term" value="P:jasmonic acid metabolic process"/>
    <property type="evidence" value="ECO:0007669"/>
    <property type="project" value="TreeGrafter"/>
</dbReference>
<name>A0A834YCX7_TETSI</name>
<evidence type="ECO:0000313" key="4">
    <source>
        <dbReference type="Proteomes" id="UP000655225"/>
    </source>
</evidence>
<dbReference type="GO" id="GO:0009696">
    <property type="term" value="P:salicylic acid metabolic process"/>
    <property type="evidence" value="ECO:0007669"/>
    <property type="project" value="TreeGrafter"/>
</dbReference>
<dbReference type="InterPro" id="IPR045889">
    <property type="entry name" value="MES/HNL"/>
</dbReference>
<dbReference type="Pfam" id="PF12697">
    <property type="entry name" value="Abhydrolase_6"/>
    <property type="match status" value="1"/>
</dbReference>
<dbReference type="GO" id="GO:0080032">
    <property type="term" value="F:methyl jasmonate esterase activity"/>
    <property type="evidence" value="ECO:0007669"/>
    <property type="project" value="TreeGrafter"/>
</dbReference>
<dbReference type="PANTHER" id="PTHR10992">
    <property type="entry name" value="METHYLESTERASE FAMILY MEMBER"/>
    <property type="match status" value="1"/>
</dbReference>
<keyword evidence="1" id="KW-0378">Hydrolase</keyword>
<dbReference type="EMBL" id="JABCRI010000024">
    <property type="protein sequence ID" value="KAF8377491.1"/>
    <property type="molecule type" value="Genomic_DNA"/>
</dbReference>
<feature type="domain" description="AB hydrolase-1" evidence="2">
    <location>
        <begin position="20"/>
        <end position="262"/>
    </location>
</feature>
<evidence type="ECO:0000313" key="3">
    <source>
        <dbReference type="EMBL" id="KAF8377491.1"/>
    </source>
</evidence>
<evidence type="ECO:0000256" key="1">
    <source>
        <dbReference type="ARBA" id="ARBA00022801"/>
    </source>
</evidence>
<dbReference type="AlphaFoldDB" id="A0A834YCX7"/>
<dbReference type="OMA" id="CAFMPDH"/>
<proteinExistence type="predicted"/>
<dbReference type="FunFam" id="3.40.50.1820:FF:000051">
    <property type="entry name" value="(S)-hydroxynitrile lyase"/>
    <property type="match status" value="1"/>
</dbReference>
<accession>A0A834YCX7</accession>
<protein>
    <recommendedName>
        <fullName evidence="2">AB hydrolase-1 domain-containing protein</fullName>
    </recommendedName>
</protein>
<dbReference type="InterPro" id="IPR029058">
    <property type="entry name" value="AB_hydrolase_fold"/>
</dbReference>
<dbReference type="PANTHER" id="PTHR10992:SF1083">
    <property type="entry name" value="METHYLESTERASE 1"/>
    <property type="match status" value="1"/>
</dbReference>
<organism evidence="3 4">
    <name type="scientific">Tetracentron sinense</name>
    <name type="common">Spur-leaf</name>
    <dbReference type="NCBI Taxonomy" id="13715"/>
    <lineage>
        <taxon>Eukaryota</taxon>
        <taxon>Viridiplantae</taxon>
        <taxon>Streptophyta</taxon>
        <taxon>Embryophyta</taxon>
        <taxon>Tracheophyta</taxon>
        <taxon>Spermatophyta</taxon>
        <taxon>Magnoliopsida</taxon>
        <taxon>Trochodendrales</taxon>
        <taxon>Trochodendraceae</taxon>
        <taxon>Tetracentron</taxon>
    </lineage>
</organism>
<dbReference type="Proteomes" id="UP000655225">
    <property type="component" value="Unassembled WGS sequence"/>
</dbReference>